<comment type="caution">
    <text evidence="7">The sequence shown here is derived from an EMBL/GenBank/DDBJ whole genome shotgun (WGS) entry which is preliminary data.</text>
</comment>
<keyword evidence="2 4" id="KW-0328">Glycosyltransferase</keyword>
<dbReference type="CDD" id="cd03784">
    <property type="entry name" value="GT1_Gtf-like"/>
    <property type="match status" value="1"/>
</dbReference>
<gene>
    <name evidence="7" type="ORF">SAY86_025629</name>
</gene>
<feature type="domain" description="Glycosyltransferase N-terminal" evidence="6">
    <location>
        <begin position="15"/>
        <end position="179"/>
    </location>
</feature>
<dbReference type="InterPro" id="IPR002213">
    <property type="entry name" value="UDP_glucos_trans"/>
</dbReference>
<dbReference type="PANTHER" id="PTHR48047:SF107">
    <property type="entry name" value="UDP-GLYCOSYLTRANSFERASE 92A1-LIKE"/>
    <property type="match status" value="1"/>
</dbReference>
<accession>A0AAN7QDR2</accession>
<keyword evidence="8" id="KW-1185">Reference proteome</keyword>
<dbReference type="PANTHER" id="PTHR48047">
    <property type="entry name" value="GLYCOSYLTRANSFERASE"/>
    <property type="match status" value="1"/>
</dbReference>
<protein>
    <recommendedName>
        <fullName evidence="5">Glycosyltransferase</fullName>
        <ecNumber evidence="5">2.4.1.-</ecNumber>
    </recommendedName>
</protein>
<organism evidence="7 8">
    <name type="scientific">Trapa natans</name>
    <name type="common">Water chestnut</name>
    <dbReference type="NCBI Taxonomy" id="22666"/>
    <lineage>
        <taxon>Eukaryota</taxon>
        <taxon>Viridiplantae</taxon>
        <taxon>Streptophyta</taxon>
        <taxon>Embryophyta</taxon>
        <taxon>Tracheophyta</taxon>
        <taxon>Spermatophyta</taxon>
        <taxon>Magnoliopsida</taxon>
        <taxon>eudicotyledons</taxon>
        <taxon>Gunneridae</taxon>
        <taxon>Pentapetalae</taxon>
        <taxon>rosids</taxon>
        <taxon>malvids</taxon>
        <taxon>Myrtales</taxon>
        <taxon>Lythraceae</taxon>
        <taxon>Trapa</taxon>
    </lineage>
</organism>
<evidence type="ECO:0000313" key="7">
    <source>
        <dbReference type="EMBL" id="KAK4764539.1"/>
    </source>
</evidence>
<dbReference type="AlphaFoldDB" id="A0AAN7QDR2"/>
<evidence type="ECO:0000256" key="3">
    <source>
        <dbReference type="ARBA" id="ARBA00022679"/>
    </source>
</evidence>
<dbReference type="SUPFAM" id="SSF53756">
    <property type="entry name" value="UDP-Glycosyltransferase/glycogen phosphorylase"/>
    <property type="match status" value="1"/>
</dbReference>
<dbReference type="EMBL" id="JAXQNO010000023">
    <property type="protein sequence ID" value="KAK4764539.1"/>
    <property type="molecule type" value="Genomic_DNA"/>
</dbReference>
<dbReference type="GO" id="GO:0035251">
    <property type="term" value="F:UDP-glucosyltransferase activity"/>
    <property type="evidence" value="ECO:0007669"/>
    <property type="project" value="TreeGrafter"/>
</dbReference>
<reference evidence="7 8" key="1">
    <citation type="journal article" date="2023" name="Hortic Res">
        <title>Pangenome of water caltrop reveals structural variations and asymmetric subgenome divergence after allopolyploidization.</title>
        <authorList>
            <person name="Zhang X."/>
            <person name="Chen Y."/>
            <person name="Wang L."/>
            <person name="Yuan Y."/>
            <person name="Fang M."/>
            <person name="Shi L."/>
            <person name="Lu R."/>
            <person name="Comes H.P."/>
            <person name="Ma Y."/>
            <person name="Chen Y."/>
            <person name="Huang G."/>
            <person name="Zhou Y."/>
            <person name="Zheng Z."/>
            <person name="Qiu Y."/>
        </authorList>
    </citation>
    <scope>NUCLEOTIDE SEQUENCE [LARGE SCALE GENOMIC DNA]</scope>
    <source>
        <strain evidence="7">F231</strain>
    </source>
</reference>
<evidence type="ECO:0000313" key="8">
    <source>
        <dbReference type="Proteomes" id="UP001346149"/>
    </source>
</evidence>
<keyword evidence="3 4" id="KW-0808">Transferase</keyword>
<dbReference type="Proteomes" id="UP001346149">
    <property type="component" value="Unassembled WGS sequence"/>
</dbReference>
<evidence type="ECO:0000256" key="2">
    <source>
        <dbReference type="ARBA" id="ARBA00022676"/>
    </source>
</evidence>
<dbReference type="PROSITE" id="PS00375">
    <property type="entry name" value="UDPGT"/>
    <property type="match status" value="1"/>
</dbReference>
<sequence>MTPRVENAGAAGGHIVMLPFMAHGHLIPFLSLARILHRHTDFTITLATTPLNVQYLRSTLSASGGNGDIRLAELSFCSADHDLPPGMENTENLPLDKLILLFNLSTSLARPFEQLLLQIEATEGQKPTCIVFDVLFGWSVEMARRLGIKCFSFITGGAYGTLAYISLWQHLPHRLTDSDEFSLAGFPQHHRFERSQLQPFLRAADGTDPWSMFFQVQISLSLNCDGWLCNSMEEIEPLGFKLMRDYLKLPVWPIGPLIPSSMLGDKFGSASSTHGAVSTERAGKKLGISPEKCTEWLSTHPPDSVLYISFGSQNTISASQMMALATGLEASGKPFVWVIRPPLGFDIKGEFRLEWLPEGFEERVSANNKGLLVRTWAPQPEILSHRSTRAFVSHCGWNSVMESLSQGVPIIGWPMAAEQSYNAKMLAEEMGVCIELTRGVENGLDANKVQRVIEVVMEDTGKGEEMKRKAVEIGKKMGAAMMSAGEVKGSSLRALGEFVAAARHACHVLALEALPGVTIPLGQTISHFPDQILDVMCREVGRGLSD</sequence>
<comment type="similarity">
    <text evidence="1 4">Belongs to the UDP-glycosyltransferase family.</text>
</comment>
<dbReference type="Gene3D" id="3.40.50.2000">
    <property type="entry name" value="Glycogen Phosphorylase B"/>
    <property type="match status" value="2"/>
</dbReference>
<evidence type="ECO:0000259" key="6">
    <source>
        <dbReference type="Pfam" id="PF26168"/>
    </source>
</evidence>
<evidence type="ECO:0000256" key="5">
    <source>
        <dbReference type="RuleBase" id="RU362057"/>
    </source>
</evidence>
<dbReference type="InterPro" id="IPR035595">
    <property type="entry name" value="UDP_glycos_trans_CS"/>
</dbReference>
<dbReference type="FunFam" id="3.40.50.2000:FF:000064">
    <property type="entry name" value="Glycosyltransferase"/>
    <property type="match status" value="1"/>
</dbReference>
<proteinExistence type="inferred from homology"/>
<dbReference type="Pfam" id="PF00201">
    <property type="entry name" value="UDPGT"/>
    <property type="match status" value="1"/>
</dbReference>
<dbReference type="FunFam" id="3.40.50.2000:FF:000103">
    <property type="entry name" value="Glycosyltransferase"/>
    <property type="match status" value="1"/>
</dbReference>
<dbReference type="InterPro" id="IPR058980">
    <property type="entry name" value="Glyco_transf_N"/>
</dbReference>
<dbReference type="Pfam" id="PF26168">
    <property type="entry name" value="Glyco_transf_N"/>
    <property type="match status" value="1"/>
</dbReference>
<name>A0AAN7QDR2_TRANT</name>
<evidence type="ECO:0000256" key="1">
    <source>
        <dbReference type="ARBA" id="ARBA00009995"/>
    </source>
</evidence>
<evidence type="ECO:0000256" key="4">
    <source>
        <dbReference type="RuleBase" id="RU003718"/>
    </source>
</evidence>
<dbReference type="EC" id="2.4.1.-" evidence="5"/>